<dbReference type="AlphaFoldDB" id="A0A6A4H9R7"/>
<evidence type="ECO:0000256" key="4">
    <source>
        <dbReference type="ARBA" id="ARBA00022833"/>
    </source>
</evidence>
<comment type="subcellular location">
    <subcellularLocation>
        <location evidence="1">Nucleus</location>
    </subcellularLocation>
</comment>
<feature type="non-terminal residue" evidence="6">
    <location>
        <position position="1"/>
    </location>
</feature>
<gene>
    <name evidence="6" type="ORF">BT96DRAFT_771236</name>
</gene>
<accession>A0A6A4H9R7</accession>
<proteinExistence type="predicted"/>
<dbReference type="InterPro" id="IPR052035">
    <property type="entry name" value="ZnF_BED_domain_contain"/>
</dbReference>
<evidence type="ECO:0000256" key="1">
    <source>
        <dbReference type="ARBA" id="ARBA00004123"/>
    </source>
</evidence>
<feature type="non-terminal residue" evidence="6">
    <location>
        <position position="80"/>
    </location>
</feature>
<dbReference type="PANTHER" id="PTHR46481:SF10">
    <property type="entry name" value="ZINC FINGER BED DOMAIN-CONTAINING PROTEIN 39"/>
    <property type="match status" value="1"/>
</dbReference>
<keyword evidence="5" id="KW-0539">Nucleus</keyword>
<evidence type="ECO:0000313" key="6">
    <source>
        <dbReference type="EMBL" id="KAE9393957.1"/>
    </source>
</evidence>
<dbReference type="PANTHER" id="PTHR46481">
    <property type="entry name" value="ZINC FINGER BED DOMAIN-CONTAINING PROTEIN 4"/>
    <property type="match status" value="1"/>
</dbReference>
<keyword evidence="2" id="KW-0479">Metal-binding</keyword>
<evidence type="ECO:0000256" key="5">
    <source>
        <dbReference type="ARBA" id="ARBA00023242"/>
    </source>
</evidence>
<evidence type="ECO:0000256" key="3">
    <source>
        <dbReference type="ARBA" id="ARBA00022771"/>
    </source>
</evidence>
<dbReference type="SUPFAM" id="SSF140996">
    <property type="entry name" value="Hermes dimerisation domain"/>
    <property type="match status" value="1"/>
</dbReference>
<keyword evidence="7" id="KW-1185">Reference proteome</keyword>
<dbReference type="GO" id="GO:0008270">
    <property type="term" value="F:zinc ion binding"/>
    <property type="evidence" value="ECO:0007669"/>
    <property type="project" value="UniProtKB-KW"/>
</dbReference>
<name>A0A6A4H9R7_9AGAR</name>
<evidence type="ECO:0000313" key="7">
    <source>
        <dbReference type="Proteomes" id="UP000799118"/>
    </source>
</evidence>
<reference evidence="6" key="1">
    <citation type="journal article" date="2019" name="Environ. Microbiol.">
        <title>Fungal ecological strategies reflected in gene transcription - a case study of two litter decomposers.</title>
        <authorList>
            <person name="Barbi F."/>
            <person name="Kohler A."/>
            <person name="Barry K."/>
            <person name="Baskaran P."/>
            <person name="Daum C."/>
            <person name="Fauchery L."/>
            <person name="Ihrmark K."/>
            <person name="Kuo A."/>
            <person name="LaButti K."/>
            <person name="Lipzen A."/>
            <person name="Morin E."/>
            <person name="Grigoriev I.V."/>
            <person name="Henrissat B."/>
            <person name="Lindahl B."/>
            <person name="Martin F."/>
        </authorList>
    </citation>
    <scope>NUCLEOTIDE SEQUENCE</scope>
    <source>
        <strain evidence="6">JB14</strain>
    </source>
</reference>
<dbReference type="OrthoDB" id="2677917at2759"/>
<keyword evidence="4" id="KW-0862">Zinc</keyword>
<dbReference type="GO" id="GO:0005634">
    <property type="term" value="C:nucleus"/>
    <property type="evidence" value="ECO:0007669"/>
    <property type="project" value="UniProtKB-SubCell"/>
</dbReference>
<sequence>RVVTARWVSELAGPFHIVKDRGYRWLQKEGRPERYIPSRETVSKDVKNLYEKVKEKLAEELQEYDGELAIALDCWTSPNH</sequence>
<keyword evidence="3" id="KW-0863">Zinc-finger</keyword>
<protein>
    <submittedName>
        <fullName evidence="6">Uncharacterized protein</fullName>
    </submittedName>
</protein>
<organism evidence="6 7">
    <name type="scientific">Gymnopus androsaceus JB14</name>
    <dbReference type="NCBI Taxonomy" id="1447944"/>
    <lineage>
        <taxon>Eukaryota</taxon>
        <taxon>Fungi</taxon>
        <taxon>Dikarya</taxon>
        <taxon>Basidiomycota</taxon>
        <taxon>Agaricomycotina</taxon>
        <taxon>Agaricomycetes</taxon>
        <taxon>Agaricomycetidae</taxon>
        <taxon>Agaricales</taxon>
        <taxon>Marasmiineae</taxon>
        <taxon>Omphalotaceae</taxon>
        <taxon>Gymnopus</taxon>
    </lineage>
</organism>
<dbReference type="EMBL" id="ML769560">
    <property type="protein sequence ID" value="KAE9393957.1"/>
    <property type="molecule type" value="Genomic_DNA"/>
</dbReference>
<evidence type="ECO:0000256" key="2">
    <source>
        <dbReference type="ARBA" id="ARBA00022723"/>
    </source>
</evidence>
<dbReference type="Proteomes" id="UP000799118">
    <property type="component" value="Unassembled WGS sequence"/>
</dbReference>